<dbReference type="EMBL" id="CP049055">
    <property type="protein sequence ID" value="QII09638.1"/>
    <property type="molecule type" value="Genomic_DNA"/>
</dbReference>
<evidence type="ECO:0000313" key="5">
    <source>
        <dbReference type="Proteomes" id="UP000501926"/>
    </source>
</evidence>
<dbReference type="AlphaFoldDB" id="Q1PY69"/>
<dbReference type="Pfam" id="PF13495">
    <property type="entry name" value="Phage_int_SAM_4"/>
    <property type="match status" value="1"/>
</dbReference>
<dbReference type="Gene3D" id="1.10.150.130">
    <property type="match status" value="1"/>
</dbReference>
<name>Q1PY69_KUEST</name>
<reference evidence="3" key="1">
    <citation type="journal article" date="2006" name="Nature">
        <title>Deciphering the evolution and metabolism of an anammox bacterium from a community genome.</title>
        <authorList>
            <person name="Strous M."/>
            <person name="Pelletier E."/>
            <person name="Mangenot S."/>
            <person name="Rattei T."/>
            <person name="Lehner A."/>
            <person name="Taylor M.W."/>
            <person name="Horn M."/>
            <person name="Daims H."/>
            <person name="Bartol-Mavel D."/>
            <person name="Wincker P."/>
            <person name="Barbe V."/>
            <person name="Fonknechten N."/>
            <person name="Vallenet D."/>
            <person name="Segurens B."/>
            <person name="Schenowitz-Truong C."/>
            <person name="Medigue C."/>
            <person name="Collingro A."/>
            <person name="Snel B."/>
            <person name="Dutilh B.E."/>
            <person name="OpDenCamp H.J.M."/>
            <person name="vanDerDrift C."/>
            <person name="Cirpus I."/>
            <person name="vanDePas-Schoonen K.T."/>
            <person name="Harhangi H.R."/>
            <person name="vanNiftrik L."/>
            <person name="Schmid M."/>
            <person name="Keltjens J."/>
            <person name="vanDeVossenberg J."/>
            <person name="Kartal B."/>
            <person name="Meier H."/>
            <person name="Frishman D."/>
            <person name="Huynen M.A."/>
            <person name="Mewes H."/>
            <person name="Weissenbach J."/>
            <person name="Jetten M.S.M."/>
            <person name="Wagner M."/>
            <person name="LePaslier D."/>
        </authorList>
    </citation>
    <scope>NUCLEOTIDE SEQUENCE</scope>
</reference>
<reference evidence="4 5" key="3">
    <citation type="submission" date="2020-02" db="EMBL/GenBank/DDBJ databases">
        <title>Newly sequenced genome of strain CSTR1 showed variability in Candidatus Kuenenia stuttgartiensis genomes.</title>
        <authorList>
            <person name="Ding C."/>
            <person name="Adrian L."/>
        </authorList>
    </citation>
    <scope>NUCLEOTIDE SEQUENCE [LARGE SCALE GENOMIC DNA]</scope>
    <source>
        <strain evidence="4 5">CSTR1</strain>
    </source>
</reference>
<dbReference type="EMBL" id="CT573072">
    <property type="protein sequence ID" value="CAJ72972.1"/>
    <property type="molecule type" value="Genomic_DNA"/>
</dbReference>
<evidence type="ECO:0000256" key="1">
    <source>
        <dbReference type="ARBA" id="ARBA00023125"/>
    </source>
</evidence>
<gene>
    <name evidence="4" type="ORF">KsCSTR_02590</name>
    <name evidence="3" type="ORF">kustd2227</name>
</gene>
<evidence type="ECO:0000313" key="3">
    <source>
        <dbReference type="EMBL" id="CAJ72972.1"/>
    </source>
</evidence>
<feature type="domain" description="Integrase SAM-like N-terminal" evidence="2">
    <location>
        <begin position="17"/>
        <end position="59"/>
    </location>
</feature>
<dbReference type="GO" id="GO:0015074">
    <property type="term" value="P:DNA integration"/>
    <property type="evidence" value="ECO:0007669"/>
    <property type="project" value="InterPro"/>
</dbReference>
<dbReference type="Proteomes" id="UP000501926">
    <property type="component" value="Chromosome"/>
</dbReference>
<organism evidence="3">
    <name type="scientific">Kuenenia stuttgartiensis</name>
    <dbReference type="NCBI Taxonomy" id="174633"/>
    <lineage>
        <taxon>Bacteria</taxon>
        <taxon>Pseudomonadati</taxon>
        <taxon>Planctomycetota</taxon>
        <taxon>Candidatus Brocadiia</taxon>
        <taxon>Candidatus Brocadiales</taxon>
        <taxon>Candidatus Brocadiaceae</taxon>
        <taxon>Candidatus Kuenenia</taxon>
    </lineage>
</organism>
<proteinExistence type="predicted"/>
<sequence>MLRKLSLHEFDLFDLRLGEEEVAQYISFLATANVAANTMNQALNALVFHYKQVLYMELGIFPIFCKKESR</sequence>
<dbReference type="RefSeq" id="WP_205713351.1">
    <property type="nucleotide sequence ID" value="NZ_CP049055.1"/>
</dbReference>
<reference evidence="3" key="2">
    <citation type="submission" date="2006-01" db="EMBL/GenBank/DDBJ databases">
        <authorList>
            <person name="Genoscope"/>
        </authorList>
    </citation>
    <scope>NUCLEOTIDE SEQUENCE</scope>
</reference>
<evidence type="ECO:0000313" key="4">
    <source>
        <dbReference type="EMBL" id="QII09638.1"/>
    </source>
</evidence>
<keyword evidence="1" id="KW-0238">DNA-binding</keyword>
<dbReference type="InterPro" id="IPR004107">
    <property type="entry name" value="Integrase_SAM-like_N"/>
</dbReference>
<dbReference type="InterPro" id="IPR010998">
    <property type="entry name" value="Integrase_recombinase_N"/>
</dbReference>
<evidence type="ECO:0000259" key="2">
    <source>
        <dbReference type="Pfam" id="PF13495"/>
    </source>
</evidence>
<accession>Q1PY69</accession>
<dbReference type="GO" id="GO:0003677">
    <property type="term" value="F:DNA binding"/>
    <property type="evidence" value="ECO:0007669"/>
    <property type="project" value="UniProtKB-KW"/>
</dbReference>
<protein>
    <recommendedName>
        <fullName evidence="2">Integrase SAM-like N-terminal domain-containing protein</fullName>
    </recommendedName>
</protein>